<dbReference type="SUPFAM" id="SSF88723">
    <property type="entry name" value="PIN domain-like"/>
    <property type="match status" value="1"/>
</dbReference>
<gene>
    <name evidence="3" type="ORF">UV09_C0008G0032</name>
</gene>
<evidence type="ECO:0000259" key="2">
    <source>
        <dbReference type="Pfam" id="PF01850"/>
    </source>
</evidence>
<dbReference type="InterPro" id="IPR029060">
    <property type="entry name" value="PIN-like_dom_sf"/>
</dbReference>
<evidence type="ECO:0000256" key="1">
    <source>
        <dbReference type="ARBA" id="ARBA00022842"/>
    </source>
</evidence>
<dbReference type="AlphaFoldDB" id="A0A0G1BLM0"/>
<proteinExistence type="predicted"/>
<evidence type="ECO:0000313" key="4">
    <source>
        <dbReference type="Proteomes" id="UP000034320"/>
    </source>
</evidence>
<dbReference type="Proteomes" id="UP000034320">
    <property type="component" value="Unassembled WGS sequence"/>
</dbReference>
<dbReference type="PANTHER" id="PTHR35901">
    <property type="entry name" value="RIBONUCLEASE VAPC3"/>
    <property type="match status" value="1"/>
</dbReference>
<organism evidence="3 4">
    <name type="scientific">Candidatus Gottesmanbacteria bacterium GW2011_GWA2_42_18</name>
    <dbReference type="NCBI Taxonomy" id="1618442"/>
    <lineage>
        <taxon>Bacteria</taxon>
        <taxon>Candidatus Gottesmaniibacteriota</taxon>
    </lineage>
</organism>
<protein>
    <recommendedName>
        <fullName evidence="2">PIN domain-containing protein</fullName>
    </recommendedName>
</protein>
<dbReference type="Gene3D" id="3.40.50.1010">
    <property type="entry name" value="5'-nuclease"/>
    <property type="match status" value="1"/>
</dbReference>
<dbReference type="PANTHER" id="PTHR35901:SF1">
    <property type="entry name" value="EXONUCLEASE VAPC9"/>
    <property type="match status" value="1"/>
</dbReference>
<reference evidence="3 4" key="1">
    <citation type="journal article" date="2015" name="Nature">
        <title>rRNA introns, odd ribosomes, and small enigmatic genomes across a large radiation of phyla.</title>
        <authorList>
            <person name="Brown C.T."/>
            <person name="Hug L.A."/>
            <person name="Thomas B.C."/>
            <person name="Sharon I."/>
            <person name="Castelle C.J."/>
            <person name="Singh A."/>
            <person name="Wilkins M.J."/>
            <person name="Williams K.H."/>
            <person name="Banfield J.F."/>
        </authorList>
    </citation>
    <scope>NUCLEOTIDE SEQUENCE [LARGE SCALE GENOMIC DNA]</scope>
</reference>
<dbReference type="InterPro" id="IPR051619">
    <property type="entry name" value="TypeII_TA_RNase_PINc/VapC"/>
</dbReference>
<accession>A0A0G1BLM0</accession>
<evidence type="ECO:0000313" key="3">
    <source>
        <dbReference type="EMBL" id="KKS47166.1"/>
    </source>
</evidence>
<name>A0A0G1BLM0_9BACT</name>
<dbReference type="CDD" id="cd09873">
    <property type="entry name" value="PIN_Pae0151-like"/>
    <property type="match status" value="1"/>
</dbReference>
<dbReference type="InterPro" id="IPR002716">
    <property type="entry name" value="PIN_dom"/>
</dbReference>
<comment type="caution">
    <text evidence="3">The sequence shown here is derived from an EMBL/GenBank/DDBJ whole genome shotgun (WGS) entry which is preliminary data.</text>
</comment>
<dbReference type="Pfam" id="PF01850">
    <property type="entry name" value="PIN"/>
    <property type="match status" value="1"/>
</dbReference>
<sequence>MIVIDTSIAFKWFNTVEPGFEKAISLLEQHLQQKETILVPDLLIYELTNAWTTKTSLTYKEVSKNLLLLERVKLKIQPVSFNLCRKASQLAKKYHLSVYDAIYAVIAKENKCYLYTADAKFKSKTNLAFIRVIQ</sequence>
<dbReference type="EMBL" id="LCDD01000008">
    <property type="protein sequence ID" value="KKS47166.1"/>
    <property type="molecule type" value="Genomic_DNA"/>
</dbReference>
<feature type="domain" description="PIN" evidence="2">
    <location>
        <begin position="2"/>
        <end position="123"/>
    </location>
</feature>
<keyword evidence="1" id="KW-0460">Magnesium</keyword>
<dbReference type="InterPro" id="IPR044153">
    <property type="entry name" value="PIN_Pae0151-like"/>
</dbReference>